<protein>
    <submittedName>
        <fullName evidence="1">Uncharacterized protein</fullName>
    </submittedName>
</protein>
<proteinExistence type="predicted"/>
<evidence type="ECO:0000313" key="2">
    <source>
        <dbReference type="Proteomes" id="UP000799438"/>
    </source>
</evidence>
<organism evidence="1 2">
    <name type="scientific">Aplosporella prunicola CBS 121167</name>
    <dbReference type="NCBI Taxonomy" id="1176127"/>
    <lineage>
        <taxon>Eukaryota</taxon>
        <taxon>Fungi</taxon>
        <taxon>Dikarya</taxon>
        <taxon>Ascomycota</taxon>
        <taxon>Pezizomycotina</taxon>
        <taxon>Dothideomycetes</taxon>
        <taxon>Dothideomycetes incertae sedis</taxon>
        <taxon>Botryosphaeriales</taxon>
        <taxon>Aplosporellaceae</taxon>
        <taxon>Aplosporella</taxon>
    </lineage>
</organism>
<reference evidence="1" key="1">
    <citation type="journal article" date="2020" name="Stud. Mycol.">
        <title>101 Dothideomycetes genomes: a test case for predicting lifestyles and emergence of pathogens.</title>
        <authorList>
            <person name="Haridas S."/>
            <person name="Albert R."/>
            <person name="Binder M."/>
            <person name="Bloem J."/>
            <person name="Labutti K."/>
            <person name="Salamov A."/>
            <person name="Andreopoulos B."/>
            <person name="Baker S."/>
            <person name="Barry K."/>
            <person name="Bills G."/>
            <person name="Bluhm B."/>
            <person name="Cannon C."/>
            <person name="Castanera R."/>
            <person name="Culley D."/>
            <person name="Daum C."/>
            <person name="Ezra D."/>
            <person name="Gonzalez J."/>
            <person name="Henrissat B."/>
            <person name="Kuo A."/>
            <person name="Liang C."/>
            <person name="Lipzen A."/>
            <person name="Lutzoni F."/>
            <person name="Magnuson J."/>
            <person name="Mondo S."/>
            <person name="Nolan M."/>
            <person name="Ohm R."/>
            <person name="Pangilinan J."/>
            <person name="Park H.-J."/>
            <person name="Ramirez L."/>
            <person name="Alfaro M."/>
            <person name="Sun H."/>
            <person name="Tritt A."/>
            <person name="Yoshinaga Y."/>
            <person name="Zwiers L.-H."/>
            <person name="Turgeon B."/>
            <person name="Goodwin S."/>
            <person name="Spatafora J."/>
            <person name="Crous P."/>
            <person name="Grigoriev I."/>
        </authorList>
    </citation>
    <scope>NUCLEOTIDE SEQUENCE</scope>
    <source>
        <strain evidence="1">CBS 121167</strain>
    </source>
</reference>
<sequence>MGTPSNMQQSTGLESLPNELLLMISDHLVEYEDDRISSHTILTYPTKKSQDHILSLRGASCKLRDLNTQHMAEVIAARPLKLVHSDLSRLLTVLKGDATLAARVQTLGVSPAQPSAHILRVLESPEKGRKPPAELVVQYRRLVEEHRLLTKRNNDVNLLLQVMRLLPGLRTGRQHRMKGFTRQGWEKTRLGKFWDRECWACKAVMAGRTIQVIFCMLDIARPALEMLVLPDSFVMNVKHSLQGDYDIAAPSLRCSVQKLVFWTEPLRAVSNRWAVHNTPVLPNIKALDWGMRLHCRSCYSFFMKNTLQFELKRGALNALRFIHVKLMAGQEADLADLLIELSGKLSLRHVSVDLYDNWDGWDVIVMALWGKIMLDSLLFYGMGAGYLHPTLENTSIPGDDWPAKRIMVIYGNSPFEIRTQKPVGELWDPFWVPLNERWTRVTYPKNILGGT</sequence>
<keyword evidence="2" id="KW-1185">Reference proteome</keyword>
<evidence type="ECO:0000313" key="1">
    <source>
        <dbReference type="EMBL" id="KAF2136820.1"/>
    </source>
</evidence>
<dbReference type="GeneID" id="54301092"/>
<dbReference type="EMBL" id="ML995511">
    <property type="protein sequence ID" value="KAF2136820.1"/>
    <property type="molecule type" value="Genomic_DNA"/>
</dbReference>
<name>A0A6A6AYG8_9PEZI</name>
<dbReference type="AlphaFoldDB" id="A0A6A6AYG8"/>
<dbReference type="RefSeq" id="XP_033392538.1">
    <property type="nucleotide sequence ID" value="XM_033543595.1"/>
</dbReference>
<dbReference type="Proteomes" id="UP000799438">
    <property type="component" value="Unassembled WGS sequence"/>
</dbReference>
<gene>
    <name evidence="1" type="ORF">K452DRAFT_312840</name>
</gene>
<accession>A0A6A6AYG8</accession>